<reference evidence="1" key="2">
    <citation type="journal article" date="2014" name="ISME J.">
        <title>Microbial stratification in low pH oxic and suboxic macroscopic growths along an acid mine drainage.</title>
        <authorList>
            <person name="Mendez-Garcia C."/>
            <person name="Mesa V."/>
            <person name="Sprenger R.R."/>
            <person name="Richter M."/>
            <person name="Diez M.S."/>
            <person name="Solano J."/>
            <person name="Bargiela R."/>
            <person name="Golyshina O.V."/>
            <person name="Manteca A."/>
            <person name="Ramos J.L."/>
            <person name="Gallego J.R."/>
            <person name="Llorente I."/>
            <person name="Martins Dos Santos V.A."/>
            <person name="Jensen O.N."/>
            <person name="Pelaez A.I."/>
            <person name="Sanchez J."/>
            <person name="Ferrer M."/>
        </authorList>
    </citation>
    <scope>NUCLEOTIDE SEQUENCE</scope>
</reference>
<accession>T1BBI5</accession>
<protein>
    <submittedName>
        <fullName evidence="1">Histidine biosynthesis domain protein</fullName>
        <ecNumber evidence="1">5.3.1.16</ecNumber>
    </submittedName>
</protein>
<comment type="caution">
    <text evidence="1">The sequence shown here is derived from an EMBL/GenBank/DDBJ whole genome shotgun (WGS) entry which is preliminary data.</text>
</comment>
<dbReference type="Pfam" id="PF00977">
    <property type="entry name" value="His_biosynth"/>
    <property type="match status" value="1"/>
</dbReference>
<feature type="non-terminal residue" evidence="1">
    <location>
        <position position="74"/>
    </location>
</feature>
<dbReference type="InterPro" id="IPR013785">
    <property type="entry name" value="Aldolase_TIM"/>
</dbReference>
<gene>
    <name evidence="1" type="ORF">B2A_07327</name>
</gene>
<sequence>MLLIPAIDLRAGRCVRLYQGDFAAETRYPLEPLELLARYRALGASWVHVVDLDGARAGAQQNRAVIGALAAEPG</sequence>
<name>T1BBI5_9ZZZZ</name>
<dbReference type="InterPro" id="IPR011060">
    <property type="entry name" value="RibuloseP-bd_barrel"/>
</dbReference>
<reference evidence="1" key="1">
    <citation type="submission" date="2013-08" db="EMBL/GenBank/DDBJ databases">
        <authorList>
            <person name="Mendez C."/>
            <person name="Richter M."/>
            <person name="Ferrer M."/>
            <person name="Sanchez J."/>
        </authorList>
    </citation>
    <scope>NUCLEOTIDE SEQUENCE</scope>
</reference>
<dbReference type="GO" id="GO:0000105">
    <property type="term" value="P:L-histidine biosynthetic process"/>
    <property type="evidence" value="ECO:0007669"/>
    <property type="project" value="InterPro"/>
</dbReference>
<dbReference type="Gene3D" id="3.20.20.70">
    <property type="entry name" value="Aldolase class I"/>
    <property type="match status" value="1"/>
</dbReference>
<dbReference type="AlphaFoldDB" id="T1BBI5"/>
<dbReference type="GO" id="GO:0003949">
    <property type="term" value="F:1-(5-phosphoribosyl)-5-[(5-phosphoribosylamino)methylideneamino]imidazole-4-carboxamide isomerase activity"/>
    <property type="evidence" value="ECO:0007669"/>
    <property type="project" value="UniProtKB-EC"/>
</dbReference>
<proteinExistence type="predicted"/>
<dbReference type="SUPFAM" id="SSF51366">
    <property type="entry name" value="Ribulose-phoshate binding barrel"/>
    <property type="match status" value="1"/>
</dbReference>
<keyword evidence="1" id="KW-0413">Isomerase</keyword>
<dbReference type="InterPro" id="IPR006062">
    <property type="entry name" value="His_biosynth"/>
</dbReference>
<dbReference type="EC" id="5.3.1.16" evidence="1"/>
<organism evidence="1">
    <name type="scientific">mine drainage metagenome</name>
    <dbReference type="NCBI Taxonomy" id="410659"/>
    <lineage>
        <taxon>unclassified sequences</taxon>
        <taxon>metagenomes</taxon>
        <taxon>ecological metagenomes</taxon>
    </lineage>
</organism>
<dbReference type="EMBL" id="AUZZ01005239">
    <property type="protein sequence ID" value="EQD50369.1"/>
    <property type="molecule type" value="Genomic_DNA"/>
</dbReference>
<evidence type="ECO:0000313" key="1">
    <source>
        <dbReference type="EMBL" id="EQD50369.1"/>
    </source>
</evidence>